<evidence type="ECO:0000256" key="3">
    <source>
        <dbReference type="ARBA" id="ARBA00023180"/>
    </source>
</evidence>
<keyword evidence="2" id="KW-1015">Disulfide bond</keyword>
<keyword evidence="3" id="KW-0325">Glycoprotein</keyword>
<organism evidence="7 8">
    <name type="scientific">Trichoplusia ni</name>
    <name type="common">Cabbage looper</name>
    <dbReference type="NCBI Taxonomy" id="7111"/>
    <lineage>
        <taxon>Eukaryota</taxon>
        <taxon>Metazoa</taxon>
        <taxon>Ecdysozoa</taxon>
        <taxon>Arthropoda</taxon>
        <taxon>Hexapoda</taxon>
        <taxon>Insecta</taxon>
        <taxon>Pterygota</taxon>
        <taxon>Neoptera</taxon>
        <taxon>Endopterygota</taxon>
        <taxon>Lepidoptera</taxon>
        <taxon>Glossata</taxon>
        <taxon>Ditrysia</taxon>
        <taxon>Noctuoidea</taxon>
        <taxon>Noctuidae</taxon>
        <taxon>Plusiinae</taxon>
        <taxon>Trichoplusia</taxon>
    </lineage>
</organism>
<dbReference type="RefSeq" id="XP_026744186.1">
    <property type="nucleotide sequence ID" value="XM_026888385.1"/>
</dbReference>
<reference evidence="8" key="1">
    <citation type="submission" date="2025-08" db="UniProtKB">
        <authorList>
            <consortium name="RefSeq"/>
        </authorList>
    </citation>
    <scope>IDENTIFICATION</scope>
</reference>
<evidence type="ECO:0000259" key="6">
    <source>
        <dbReference type="PROSITE" id="PS50240"/>
    </source>
</evidence>
<evidence type="ECO:0000256" key="5">
    <source>
        <dbReference type="RuleBase" id="RU363034"/>
    </source>
</evidence>
<dbReference type="GeneID" id="113505601"/>
<dbReference type="Pfam" id="PF00089">
    <property type="entry name" value="Trypsin"/>
    <property type="match status" value="1"/>
</dbReference>
<dbReference type="AlphaFoldDB" id="A0A7E5WVK1"/>
<dbReference type="SUPFAM" id="SSF50494">
    <property type="entry name" value="Trypsin-like serine proteases"/>
    <property type="match status" value="1"/>
</dbReference>
<evidence type="ECO:0000313" key="7">
    <source>
        <dbReference type="Proteomes" id="UP000322000"/>
    </source>
</evidence>
<accession>A0A7E5WVK1</accession>
<dbReference type="Gene3D" id="2.40.10.10">
    <property type="entry name" value="Trypsin-like serine proteases"/>
    <property type="match status" value="1"/>
</dbReference>
<dbReference type="Proteomes" id="UP000322000">
    <property type="component" value="Chromosome 26"/>
</dbReference>
<dbReference type="PROSITE" id="PS50240">
    <property type="entry name" value="TRYPSIN_DOM"/>
    <property type="match status" value="1"/>
</dbReference>
<evidence type="ECO:0000256" key="4">
    <source>
        <dbReference type="ARBA" id="ARBA00024195"/>
    </source>
</evidence>
<dbReference type="KEGG" id="tnl:113505601"/>
<dbReference type="InterPro" id="IPR033116">
    <property type="entry name" value="TRYPSIN_SER"/>
</dbReference>
<dbReference type="InterPro" id="IPR018114">
    <property type="entry name" value="TRYPSIN_HIS"/>
</dbReference>
<proteinExistence type="inferred from homology"/>
<name>A0A7E5WVK1_TRINI</name>
<evidence type="ECO:0000256" key="2">
    <source>
        <dbReference type="ARBA" id="ARBA00023157"/>
    </source>
</evidence>
<keyword evidence="7" id="KW-1185">Reference proteome</keyword>
<keyword evidence="5" id="KW-0720">Serine protease</keyword>
<comment type="similarity">
    <text evidence="4">Belongs to the peptidase S1 family. CLIP subfamily.</text>
</comment>
<dbReference type="SMART" id="SM00020">
    <property type="entry name" value="Tryp_SPc"/>
    <property type="match status" value="1"/>
</dbReference>
<dbReference type="PROSITE" id="PS00135">
    <property type="entry name" value="TRYPSIN_SER"/>
    <property type="match status" value="1"/>
</dbReference>
<evidence type="ECO:0000313" key="8">
    <source>
        <dbReference type="RefSeq" id="XP_026744186.1"/>
    </source>
</evidence>
<dbReference type="PROSITE" id="PS00134">
    <property type="entry name" value="TRYPSIN_HIS"/>
    <property type="match status" value="1"/>
</dbReference>
<keyword evidence="5" id="KW-0645">Protease</keyword>
<dbReference type="CDD" id="cd00190">
    <property type="entry name" value="Tryp_SPc"/>
    <property type="match status" value="1"/>
</dbReference>
<dbReference type="InterPro" id="IPR009003">
    <property type="entry name" value="Peptidase_S1_PA"/>
</dbReference>
<dbReference type="FunFam" id="2.40.10.10:FF:000028">
    <property type="entry name" value="Serine protease easter"/>
    <property type="match status" value="1"/>
</dbReference>
<keyword evidence="5" id="KW-0378">Hydrolase</keyword>
<dbReference type="InterPro" id="IPR043504">
    <property type="entry name" value="Peptidase_S1_PA_chymotrypsin"/>
</dbReference>
<gene>
    <name evidence="8" type="primary">LOC113505601</name>
</gene>
<dbReference type="PRINTS" id="PR00722">
    <property type="entry name" value="CHYMOTRYPSIN"/>
</dbReference>
<dbReference type="InterPro" id="IPR051487">
    <property type="entry name" value="Ser/Thr_Proteases_Immune/Dev"/>
</dbReference>
<protein>
    <submittedName>
        <fullName evidence="8">Serine protease persephone-like isoform X1</fullName>
    </submittedName>
</protein>
<sequence>MNFINGQDGICKPLEDCPAAEDDLRFSIFIQHCPTNTSEIKKVCCLEEKIYGRNEMLRILDTPDECLSLHPVNRYPEKPLKQGQKAWKMCLKYQNEALFPCGIHWHHRELEDYMQYDIVSDITRLDFCSYYHGHEDKTLGGGGVDAKRREFPHMALLGYGKNFSEAEFNCGGSLISDRFLLTAAHCTYATGLGNVSFAVLGTYNRETKPQEKYIYLVKTILKHPMYKPPKKYHDIALLEMNRRVTFDSLVIPACLHVGDEVEDSRVYGTGWGILGNNKKRPKLLQNIPLWKVPQDTCSLKFSPYKRHLPDGIVAASQMCYGDDGTPRDTCEGDSGGPIQIKSKNIYCMYIILGVTSFGYTTCATVGYPGVYTRVSNYVPWIESIVWP</sequence>
<feature type="domain" description="Peptidase S1" evidence="6">
    <location>
        <begin position="138"/>
        <end position="386"/>
    </location>
</feature>
<dbReference type="InterPro" id="IPR001314">
    <property type="entry name" value="Peptidase_S1A"/>
</dbReference>
<dbReference type="InterPro" id="IPR001254">
    <property type="entry name" value="Trypsin_dom"/>
</dbReference>
<evidence type="ECO:0000256" key="1">
    <source>
        <dbReference type="ARBA" id="ARBA00022729"/>
    </source>
</evidence>
<dbReference type="GO" id="GO:0006508">
    <property type="term" value="P:proteolysis"/>
    <property type="evidence" value="ECO:0007669"/>
    <property type="project" value="UniProtKB-KW"/>
</dbReference>
<dbReference type="PANTHER" id="PTHR24256">
    <property type="entry name" value="TRYPTASE-RELATED"/>
    <property type="match status" value="1"/>
</dbReference>
<dbReference type="GO" id="GO:0004252">
    <property type="term" value="F:serine-type endopeptidase activity"/>
    <property type="evidence" value="ECO:0007669"/>
    <property type="project" value="InterPro"/>
</dbReference>
<keyword evidence="1" id="KW-0732">Signal</keyword>